<dbReference type="InterPro" id="IPR004090">
    <property type="entry name" value="Chemotax_Me-accpt_rcpt"/>
</dbReference>
<accession>A0A2W7NJZ7</accession>
<dbReference type="PANTHER" id="PTHR43531:SF11">
    <property type="entry name" value="METHYL-ACCEPTING CHEMOTAXIS PROTEIN 3"/>
    <property type="match status" value="1"/>
</dbReference>
<gene>
    <name evidence="15" type="ORF">LX69_00196</name>
</gene>
<keyword evidence="3" id="KW-0488">Methylation</keyword>
<dbReference type="RefSeq" id="WP_111443919.1">
    <property type="nucleotide sequence ID" value="NZ_QKZK01000001.1"/>
</dbReference>
<dbReference type="InterPro" id="IPR004089">
    <property type="entry name" value="MCPsignal_dom"/>
</dbReference>
<keyword evidence="16" id="KW-1185">Reference proteome</keyword>
<keyword evidence="2" id="KW-1003">Cell membrane</keyword>
<dbReference type="PANTHER" id="PTHR43531">
    <property type="entry name" value="PROTEIN ICFG"/>
    <property type="match status" value="1"/>
</dbReference>
<dbReference type="GO" id="GO:0007165">
    <property type="term" value="P:signal transduction"/>
    <property type="evidence" value="ECO:0007669"/>
    <property type="project" value="UniProtKB-KW"/>
</dbReference>
<comment type="caution">
    <text evidence="15">The sequence shown here is derived from an EMBL/GenBank/DDBJ whole genome shotgun (WGS) entry which is preliminary data.</text>
</comment>
<dbReference type="PROSITE" id="PS50885">
    <property type="entry name" value="HAMP"/>
    <property type="match status" value="1"/>
</dbReference>
<comment type="similarity">
    <text evidence="10">Belongs to the methyl-accepting chemotaxis (MCP) protein family.</text>
</comment>
<evidence type="ECO:0000313" key="16">
    <source>
        <dbReference type="Proteomes" id="UP000249239"/>
    </source>
</evidence>
<keyword evidence="6 12" id="KW-0812">Transmembrane</keyword>
<evidence type="ECO:0000313" key="15">
    <source>
        <dbReference type="EMBL" id="PZX20771.1"/>
    </source>
</evidence>
<dbReference type="Pfam" id="PF02203">
    <property type="entry name" value="TarH"/>
    <property type="match status" value="1"/>
</dbReference>
<evidence type="ECO:0000256" key="9">
    <source>
        <dbReference type="ARBA" id="ARBA00023224"/>
    </source>
</evidence>
<evidence type="ECO:0000256" key="11">
    <source>
        <dbReference type="PROSITE-ProRule" id="PRU00284"/>
    </source>
</evidence>
<feature type="transmembrane region" description="Helical" evidence="12">
    <location>
        <begin position="24"/>
        <end position="45"/>
    </location>
</feature>
<dbReference type="SMART" id="SM00304">
    <property type="entry name" value="HAMP"/>
    <property type="match status" value="1"/>
</dbReference>
<feature type="domain" description="Methyl-accepting transducer" evidence="13">
    <location>
        <begin position="287"/>
        <end position="502"/>
    </location>
</feature>
<reference evidence="15 16" key="1">
    <citation type="submission" date="2018-06" db="EMBL/GenBank/DDBJ databases">
        <title>Genomic Encyclopedia of Archaeal and Bacterial Type Strains, Phase II (KMG-II): from individual species to whole genera.</title>
        <authorList>
            <person name="Goeker M."/>
        </authorList>
    </citation>
    <scope>NUCLEOTIDE SEQUENCE [LARGE SCALE GENOMIC DNA]</scope>
    <source>
        <strain evidence="15 16">DSM 6779</strain>
    </source>
</reference>
<dbReference type="InterPro" id="IPR051310">
    <property type="entry name" value="MCP_chemotaxis"/>
</dbReference>
<organism evidence="15 16">
    <name type="scientific">Breznakibacter xylanolyticus</name>
    <dbReference type="NCBI Taxonomy" id="990"/>
    <lineage>
        <taxon>Bacteria</taxon>
        <taxon>Pseudomonadati</taxon>
        <taxon>Bacteroidota</taxon>
        <taxon>Bacteroidia</taxon>
        <taxon>Marinilabiliales</taxon>
        <taxon>Marinilabiliaceae</taxon>
        <taxon>Breznakibacter</taxon>
    </lineage>
</organism>
<evidence type="ECO:0000256" key="1">
    <source>
        <dbReference type="ARBA" id="ARBA00004429"/>
    </source>
</evidence>
<keyword evidence="7 12" id="KW-1133">Transmembrane helix</keyword>
<evidence type="ECO:0000256" key="10">
    <source>
        <dbReference type="ARBA" id="ARBA00029447"/>
    </source>
</evidence>
<dbReference type="Pfam" id="PF00672">
    <property type="entry name" value="HAMP"/>
    <property type="match status" value="1"/>
</dbReference>
<feature type="domain" description="HAMP" evidence="14">
    <location>
        <begin position="230"/>
        <end position="282"/>
    </location>
</feature>
<evidence type="ECO:0000256" key="5">
    <source>
        <dbReference type="ARBA" id="ARBA00022519"/>
    </source>
</evidence>
<evidence type="ECO:0000256" key="4">
    <source>
        <dbReference type="ARBA" id="ARBA00022500"/>
    </source>
</evidence>
<evidence type="ECO:0000256" key="6">
    <source>
        <dbReference type="ARBA" id="ARBA00022692"/>
    </source>
</evidence>
<keyword evidence="9 11" id="KW-0807">Transducer</keyword>
<keyword evidence="8 12" id="KW-0472">Membrane</keyword>
<proteinExistence type="inferred from homology"/>
<keyword evidence="5" id="KW-0997">Cell inner membrane</keyword>
<evidence type="ECO:0000259" key="13">
    <source>
        <dbReference type="PROSITE" id="PS50111"/>
    </source>
</evidence>
<dbReference type="GO" id="GO:0006935">
    <property type="term" value="P:chemotaxis"/>
    <property type="evidence" value="ECO:0007669"/>
    <property type="project" value="UniProtKB-KW"/>
</dbReference>
<dbReference type="Gene3D" id="1.10.287.950">
    <property type="entry name" value="Methyl-accepting chemotaxis protein"/>
    <property type="match status" value="1"/>
</dbReference>
<dbReference type="EMBL" id="QKZK01000001">
    <property type="protein sequence ID" value="PZX20771.1"/>
    <property type="molecule type" value="Genomic_DNA"/>
</dbReference>
<dbReference type="GO" id="GO:0004888">
    <property type="term" value="F:transmembrane signaling receptor activity"/>
    <property type="evidence" value="ECO:0007669"/>
    <property type="project" value="InterPro"/>
</dbReference>
<evidence type="ECO:0000256" key="12">
    <source>
        <dbReference type="SAM" id="Phobius"/>
    </source>
</evidence>
<dbReference type="Proteomes" id="UP000249239">
    <property type="component" value="Unassembled WGS sequence"/>
</dbReference>
<dbReference type="OrthoDB" id="1123498at2"/>
<keyword evidence="4" id="KW-0145">Chemotaxis</keyword>
<sequence length="596" mass="66012">MTSKIDFLTRWIERFNRFKIGTRLSFSFMLIMVLYLINLVFLLLVMNNSSQSSSDIFNKNVMSMNYLLEADRDFYQSNLALSHVISAQLAQKTEGVDKLWDDVFANMEQVQTRYGKFKLLFDLGAKQSYLDNDSLFQIESVDVLKFATQIKEALNANQIEKAMALYQESYLTTFEDAREIINLFTEELMNTAQAEQKSIEAASSRSIKLSILICVIVLIVMIVAAYFVTQSILRPLMQVWHLSGQVAKGDLSENVEVFGKDELSQMMQSFHEMIDKLRATIQNIRQSANELVAASGELANASGNISSGASEQAAAAEQVSASVEQMFASIMQNLENSKMTEEIAVRAAKTIDKGKDAMDLTIHAMQEIAQNITIINSIVYKTDLLSINATVEAARAGEAGKGFAAVAAEVRKLAELSRSSADKIEKLVSDNTRQAINSGEVLANIVPDVNKTADLVQEITSASNEQHTNATQINASVMQLSQLAQNYSALSEELASSSEEVAAQAMNLKGAVNFFMLEKTEKSGRIDGIKTQISELLKAIETLEGVSFEGNEDSNVLKSFRSKVEVKSQTDASSVEQLNKNREVISKFDEDEFESI</sequence>
<dbReference type="SUPFAM" id="SSF58104">
    <property type="entry name" value="Methyl-accepting chemotaxis protein (MCP) signaling domain"/>
    <property type="match status" value="1"/>
</dbReference>
<evidence type="ECO:0000259" key="14">
    <source>
        <dbReference type="PROSITE" id="PS50885"/>
    </source>
</evidence>
<dbReference type="PROSITE" id="PS50111">
    <property type="entry name" value="CHEMOTAXIS_TRANSDUC_2"/>
    <property type="match status" value="1"/>
</dbReference>
<comment type="subcellular location">
    <subcellularLocation>
        <location evidence="1">Cell inner membrane</location>
        <topology evidence="1">Multi-pass membrane protein</topology>
    </subcellularLocation>
</comment>
<dbReference type="InterPro" id="IPR003122">
    <property type="entry name" value="Tar_rcpt_lig-bd"/>
</dbReference>
<feature type="transmembrane region" description="Helical" evidence="12">
    <location>
        <begin position="209"/>
        <end position="228"/>
    </location>
</feature>
<dbReference type="CDD" id="cd06225">
    <property type="entry name" value="HAMP"/>
    <property type="match status" value="1"/>
</dbReference>
<dbReference type="Pfam" id="PF00015">
    <property type="entry name" value="MCPsignal"/>
    <property type="match status" value="1"/>
</dbReference>
<dbReference type="InterPro" id="IPR003660">
    <property type="entry name" value="HAMP_dom"/>
</dbReference>
<evidence type="ECO:0000256" key="8">
    <source>
        <dbReference type="ARBA" id="ARBA00023136"/>
    </source>
</evidence>
<evidence type="ECO:0000256" key="7">
    <source>
        <dbReference type="ARBA" id="ARBA00022989"/>
    </source>
</evidence>
<dbReference type="PRINTS" id="PR00260">
    <property type="entry name" value="CHEMTRNSDUCR"/>
</dbReference>
<protein>
    <submittedName>
        <fullName evidence="15">Methyl-accepting chemotaxis protein</fullName>
    </submittedName>
</protein>
<name>A0A2W7NJZ7_9BACT</name>
<dbReference type="AlphaFoldDB" id="A0A2W7NJZ7"/>
<evidence type="ECO:0000256" key="3">
    <source>
        <dbReference type="ARBA" id="ARBA00022481"/>
    </source>
</evidence>
<evidence type="ECO:0000256" key="2">
    <source>
        <dbReference type="ARBA" id="ARBA00022475"/>
    </source>
</evidence>
<dbReference type="SMART" id="SM00283">
    <property type="entry name" value="MA"/>
    <property type="match status" value="1"/>
</dbReference>
<dbReference type="GO" id="GO:0005886">
    <property type="term" value="C:plasma membrane"/>
    <property type="evidence" value="ECO:0007669"/>
    <property type="project" value="UniProtKB-SubCell"/>
</dbReference>